<dbReference type="Gene3D" id="3.90.280.10">
    <property type="entry name" value="PEBP-like"/>
    <property type="match status" value="1"/>
</dbReference>
<evidence type="ECO:0000313" key="7">
    <source>
        <dbReference type="Proteomes" id="UP000268321"/>
    </source>
</evidence>
<gene>
    <name evidence="6" type="ORF">METBISCDRAFT_21020</name>
</gene>
<evidence type="ECO:0000256" key="5">
    <source>
        <dbReference type="ARBA" id="ARBA00039444"/>
    </source>
</evidence>
<dbReference type="SUPFAM" id="SSF49777">
    <property type="entry name" value="PEBP-like"/>
    <property type="match status" value="1"/>
</dbReference>
<dbReference type="Gene3D" id="1.20.58.1180">
    <property type="match status" value="1"/>
</dbReference>
<dbReference type="InterPro" id="IPR008914">
    <property type="entry name" value="PEBP"/>
</dbReference>
<comment type="function">
    <text evidence="3">Component of the mitochondrial ribosome (mitoribosome), a dedicated translation machinery responsible for the synthesis of mitochondrial genome-encoded proteins, including at least some of the essential transmembrane subunits of the mitochondrial respiratory chain. The mitoribosomes are attached to the mitochondrial inner membrane and translation products are cotranslationally integrated into the membrane.</text>
</comment>
<name>A0A4P9ZJP8_9ASCO</name>
<dbReference type="InterPro" id="IPR035810">
    <property type="entry name" value="PEBP_euk"/>
</dbReference>
<proteinExistence type="inferred from homology"/>
<dbReference type="PANTHER" id="PTHR11362">
    <property type="entry name" value="PHOSPHATIDYLETHANOLAMINE-BINDING PROTEIN"/>
    <property type="match status" value="1"/>
</dbReference>
<evidence type="ECO:0000256" key="1">
    <source>
        <dbReference type="ARBA" id="ARBA00004173"/>
    </source>
</evidence>
<organism evidence="6 7">
    <name type="scientific">Metschnikowia bicuspidata</name>
    <dbReference type="NCBI Taxonomy" id="27322"/>
    <lineage>
        <taxon>Eukaryota</taxon>
        <taxon>Fungi</taxon>
        <taxon>Dikarya</taxon>
        <taxon>Ascomycota</taxon>
        <taxon>Saccharomycotina</taxon>
        <taxon>Pichiomycetes</taxon>
        <taxon>Metschnikowiaceae</taxon>
        <taxon>Metschnikowia</taxon>
    </lineage>
</organism>
<evidence type="ECO:0000256" key="3">
    <source>
        <dbReference type="ARBA" id="ARBA00037226"/>
    </source>
</evidence>
<keyword evidence="2" id="KW-0496">Mitochondrion</keyword>
<dbReference type="CDD" id="cd00866">
    <property type="entry name" value="PEBP_euk"/>
    <property type="match status" value="1"/>
</dbReference>
<dbReference type="InterPro" id="IPR036610">
    <property type="entry name" value="PEBP-like_sf"/>
</dbReference>
<sequence>MSRTLARFLSQTARSRGVWSDIASRPTSLQLADKTARKELFEGFPATGPSSLPIPEYRQNYRSPELIEDTFKMAYELLEQEAEQQYQHIDKHRAQMTPKEFVQALVEAEQHNPEVLYNASGDLTALDRSVPIYRKLLKEKWELYGQMLTMQRLEQLHIIPGTLPTLVPEVEVNIKFGHNDEKEFSDWVVPGTKMPAFAVAKPPTIQIQEFEPVENSTGLYSVLVVNPDVPCLETNGYTTALHYGLVNVPLDFVNNTITPMSLLQNPERVLKEYLPLFPEKNVPTNRACVWVFRQGRELQNVEASEEHFDIRAFADAHDLHAVGAHVWRQDYDRSTNRIRQMFGLEKGRVFHPIRNAEPLL</sequence>
<dbReference type="PANTHER" id="PTHR11362:SF82">
    <property type="entry name" value="PHOSPHATIDYLETHANOLAMINE-BINDING PROTEIN 4"/>
    <property type="match status" value="1"/>
</dbReference>
<dbReference type="OrthoDB" id="2153661at2759"/>
<dbReference type="FunFam" id="3.90.280.10:FF:000004">
    <property type="entry name" value="Mitochondrial large ribosomal subunit YmL35"/>
    <property type="match status" value="1"/>
</dbReference>
<evidence type="ECO:0000256" key="4">
    <source>
        <dbReference type="ARBA" id="ARBA00038016"/>
    </source>
</evidence>
<accession>A0A4P9ZJP8</accession>
<dbReference type="EMBL" id="ML004429">
    <property type="protein sequence ID" value="RKP32752.1"/>
    <property type="molecule type" value="Genomic_DNA"/>
</dbReference>
<evidence type="ECO:0000256" key="2">
    <source>
        <dbReference type="ARBA" id="ARBA00023128"/>
    </source>
</evidence>
<comment type="similarity">
    <text evidence="4">Belongs to the phosphatidylethanolamine-binding protein family. Mitochondrion-specific ribosomal protein mL38 subfamily.</text>
</comment>
<dbReference type="GO" id="GO:0005739">
    <property type="term" value="C:mitochondrion"/>
    <property type="evidence" value="ECO:0007669"/>
    <property type="project" value="UniProtKB-SubCell"/>
</dbReference>
<dbReference type="AlphaFoldDB" id="A0A4P9ZJP8"/>
<dbReference type="Pfam" id="PF01161">
    <property type="entry name" value="PBP"/>
    <property type="match status" value="1"/>
</dbReference>
<keyword evidence="7" id="KW-1185">Reference proteome</keyword>
<evidence type="ECO:0000313" key="6">
    <source>
        <dbReference type="EMBL" id="RKP32752.1"/>
    </source>
</evidence>
<dbReference type="Proteomes" id="UP000268321">
    <property type="component" value="Unassembled WGS sequence"/>
</dbReference>
<protein>
    <recommendedName>
        <fullName evidence="5">Large ribosomal subunit protein mL38</fullName>
    </recommendedName>
</protein>
<comment type="subcellular location">
    <subcellularLocation>
        <location evidence="1">Mitochondrion</location>
    </subcellularLocation>
</comment>
<reference evidence="7" key="1">
    <citation type="journal article" date="2018" name="Nat. Microbiol.">
        <title>Leveraging single-cell genomics to expand the fungal tree of life.</title>
        <authorList>
            <person name="Ahrendt S.R."/>
            <person name="Quandt C.A."/>
            <person name="Ciobanu D."/>
            <person name="Clum A."/>
            <person name="Salamov A."/>
            <person name="Andreopoulos B."/>
            <person name="Cheng J.F."/>
            <person name="Woyke T."/>
            <person name="Pelin A."/>
            <person name="Henrissat B."/>
            <person name="Reynolds N.K."/>
            <person name="Benny G.L."/>
            <person name="Smith M.E."/>
            <person name="James T.Y."/>
            <person name="Grigoriev I.V."/>
        </authorList>
    </citation>
    <scope>NUCLEOTIDE SEQUENCE [LARGE SCALE GENOMIC DNA]</scope>
    <source>
        <strain evidence="7">Baker2002</strain>
    </source>
</reference>